<dbReference type="EMBL" id="LKMD01000106">
    <property type="protein sequence ID" value="PIA91733.1"/>
    <property type="molecule type" value="Genomic_DNA"/>
</dbReference>
<proteinExistence type="predicted"/>
<sequence>MADTFNHQQGQRAPSFLENLPTELLQHLATCLGDVRSLALASKTCWRATLHVTFAALSIPLSTTDALHRNVARQTRLLKKHEAFRHVRKLTLLPYEKPLPWRSMENELGDGLYDWRKWEYRADGEMVTETHDIEWAPVARFIERLPALSEVDYCCSPQLAPCLLTAIESKAHCKLSLGTFALRSFMGRPLPTNISLNPYEVRLITSPSLHSITLNSFKCLDPYTLEAVRCRISGCAPNLRKMGINQGRSPAGLDILGAMNRPEPEWHGSELGARRSTQVPGTGIEALELSSRGGLSFRDLKAWTEVIDFDTLTDLRLHGFAVTSLVACLAEDVSLNSLKTLVQPLPRNTNATDPEQKAATMNTLATKLFRKMPVLHTLRISGALSRNILDRIVTNHGHNLRKLTLMPYCEDWGLKALGGSSIQDLHFLNLQELSIPIHRTLGSELERHTYRTIAEKFPRLETVRLLLNCSHHGRDYIPRPGREEQAFDEKYSFTDSRDDQPAPISYVLLNHAVDADLISSVFHYINRHRPSGSFSFRRLELRVWNFDGLQYPDELDDLCEDVLGMPYACYWKTPGERQRGVVTERIDAWHTMERGCFDLEDDNLREAFRSLWPFKDGQNWTKCWRSVPLRDFDDSL</sequence>
<dbReference type="AlphaFoldDB" id="A0A2G5HHQ7"/>
<evidence type="ECO:0000313" key="2">
    <source>
        <dbReference type="Proteomes" id="UP000230605"/>
    </source>
</evidence>
<evidence type="ECO:0000313" key="1">
    <source>
        <dbReference type="EMBL" id="PIA91733.1"/>
    </source>
</evidence>
<dbReference type="OrthoDB" id="3945550at2759"/>
<organism evidence="1 2">
    <name type="scientific">Cercospora beticola</name>
    <name type="common">Sugarbeet leaf spot fungus</name>
    <dbReference type="NCBI Taxonomy" id="122368"/>
    <lineage>
        <taxon>Eukaryota</taxon>
        <taxon>Fungi</taxon>
        <taxon>Dikarya</taxon>
        <taxon>Ascomycota</taxon>
        <taxon>Pezizomycotina</taxon>
        <taxon>Dothideomycetes</taxon>
        <taxon>Dothideomycetidae</taxon>
        <taxon>Mycosphaerellales</taxon>
        <taxon>Mycosphaerellaceae</taxon>
        <taxon>Cercospora</taxon>
    </lineage>
</organism>
<accession>A0A2G5HHQ7</accession>
<protein>
    <submittedName>
        <fullName evidence="1">Uncharacterized protein</fullName>
    </submittedName>
</protein>
<comment type="caution">
    <text evidence="1">The sequence shown here is derived from an EMBL/GenBank/DDBJ whole genome shotgun (WGS) entry which is preliminary data.</text>
</comment>
<dbReference type="Proteomes" id="UP000230605">
    <property type="component" value="Chromosome 7"/>
</dbReference>
<dbReference type="Gene3D" id="3.80.10.10">
    <property type="entry name" value="Ribonuclease Inhibitor"/>
    <property type="match status" value="1"/>
</dbReference>
<gene>
    <name evidence="1" type="ORF">CB0940_09659</name>
</gene>
<reference evidence="1 2" key="1">
    <citation type="submission" date="2015-10" db="EMBL/GenBank/DDBJ databases">
        <title>The cercosporin biosynthetic gene cluster was horizontally transferred to several fungal lineages and shown to be expanded in Cercospora beticola based on microsynteny with recipient genomes.</title>
        <authorList>
            <person name="De Jonge R."/>
            <person name="Ebert M.K."/>
            <person name="Suttle J.C."/>
            <person name="Jurick Ii W.M."/>
            <person name="Secor G.A."/>
            <person name="Thomma B.P."/>
            <person name="Van De Peer Y."/>
            <person name="Bolton M.D."/>
        </authorList>
    </citation>
    <scope>NUCLEOTIDE SEQUENCE [LARGE SCALE GENOMIC DNA]</scope>
    <source>
        <strain evidence="1 2">09-40</strain>
    </source>
</reference>
<dbReference type="InterPro" id="IPR032675">
    <property type="entry name" value="LRR_dom_sf"/>
</dbReference>
<name>A0A2G5HHQ7_CERBT</name>